<evidence type="ECO:0000259" key="1">
    <source>
        <dbReference type="PROSITE" id="PS50042"/>
    </source>
</evidence>
<organism evidence="2 3">
    <name type="scientific">Ancylobacter novellus</name>
    <name type="common">Thiobacillus novellus</name>
    <dbReference type="NCBI Taxonomy" id="921"/>
    <lineage>
        <taxon>Bacteria</taxon>
        <taxon>Pseudomonadati</taxon>
        <taxon>Pseudomonadota</taxon>
        <taxon>Alphaproteobacteria</taxon>
        <taxon>Hyphomicrobiales</taxon>
        <taxon>Xanthobacteraceae</taxon>
        <taxon>Ancylobacter</taxon>
    </lineage>
</organism>
<dbReference type="InterPro" id="IPR018490">
    <property type="entry name" value="cNMP-bd_dom_sf"/>
</dbReference>
<evidence type="ECO:0000313" key="3">
    <source>
        <dbReference type="Proteomes" id="UP000249577"/>
    </source>
</evidence>
<evidence type="ECO:0000313" key="2">
    <source>
        <dbReference type="EMBL" id="PZQ14120.1"/>
    </source>
</evidence>
<dbReference type="GO" id="GO:0005829">
    <property type="term" value="C:cytosol"/>
    <property type="evidence" value="ECO:0007669"/>
    <property type="project" value="TreeGrafter"/>
</dbReference>
<feature type="domain" description="Cyclic nucleotide-binding" evidence="1">
    <location>
        <begin position="15"/>
        <end position="130"/>
    </location>
</feature>
<dbReference type="CDD" id="cd00038">
    <property type="entry name" value="CAP_ED"/>
    <property type="match status" value="1"/>
</dbReference>
<dbReference type="SMART" id="SM00100">
    <property type="entry name" value="cNMP"/>
    <property type="match status" value="1"/>
</dbReference>
<name>A0A2W5ML08_ANCNO</name>
<dbReference type="InterPro" id="IPR050397">
    <property type="entry name" value="Env_Response_Regulators"/>
</dbReference>
<dbReference type="PROSITE" id="PS50042">
    <property type="entry name" value="CNMP_BINDING_3"/>
    <property type="match status" value="1"/>
</dbReference>
<reference evidence="2 3" key="1">
    <citation type="submission" date="2017-08" db="EMBL/GenBank/DDBJ databases">
        <title>Infants hospitalized years apart are colonized by the same room-sourced microbial strains.</title>
        <authorList>
            <person name="Brooks B."/>
            <person name="Olm M.R."/>
            <person name="Firek B.A."/>
            <person name="Baker R."/>
            <person name="Thomas B.C."/>
            <person name="Morowitz M.J."/>
            <person name="Banfield J.F."/>
        </authorList>
    </citation>
    <scope>NUCLEOTIDE SEQUENCE [LARGE SCALE GENOMIC DNA]</scope>
    <source>
        <strain evidence="2">S2_005_003_R2_43</strain>
    </source>
</reference>
<accession>A0A2W5ML08</accession>
<comment type="caution">
    <text evidence="2">The sequence shown here is derived from an EMBL/GenBank/DDBJ whole genome shotgun (WGS) entry which is preliminary data.</text>
</comment>
<dbReference type="PANTHER" id="PTHR24567">
    <property type="entry name" value="CRP FAMILY TRANSCRIPTIONAL REGULATORY PROTEIN"/>
    <property type="match status" value="1"/>
</dbReference>
<dbReference type="InterPro" id="IPR000595">
    <property type="entry name" value="cNMP-bd_dom"/>
</dbReference>
<dbReference type="EMBL" id="QFPN01000006">
    <property type="protein sequence ID" value="PZQ14120.1"/>
    <property type="molecule type" value="Genomic_DNA"/>
</dbReference>
<protein>
    <submittedName>
        <fullName evidence="2">Cyclic nucleotide-binding domain-containing protein</fullName>
    </submittedName>
</protein>
<dbReference type="Gene3D" id="2.60.120.10">
    <property type="entry name" value="Jelly Rolls"/>
    <property type="match status" value="1"/>
</dbReference>
<dbReference type="PANTHER" id="PTHR24567:SF68">
    <property type="entry name" value="DNA-BINDING TRANSCRIPTIONAL DUAL REGULATOR CRP"/>
    <property type="match status" value="1"/>
</dbReference>
<dbReference type="GO" id="GO:0003700">
    <property type="term" value="F:DNA-binding transcription factor activity"/>
    <property type="evidence" value="ECO:0007669"/>
    <property type="project" value="TreeGrafter"/>
</dbReference>
<gene>
    <name evidence="2" type="ORF">DI565_11800</name>
</gene>
<dbReference type="Pfam" id="PF00027">
    <property type="entry name" value="cNMP_binding"/>
    <property type="match status" value="1"/>
</dbReference>
<dbReference type="InterPro" id="IPR014710">
    <property type="entry name" value="RmlC-like_jellyroll"/>
</dbReference>
<dbReference type="SUPFAM" id="SSF51206">
    <property type="entry name" value="cAMP-binding domain-like"/>
    <property type="match status" value="1"/>
</dbReference>
<dbReference type="Proteomes" id="UP000249577">
    <property type="component" value="Unassembled WGS sequence"/>
</dbReference>
<proteinExistence type="predicted"/>
<sequence>MALEEDIRTLSETPLLDQLGRDAQRLIAFSADRVRLAEGDVLFREGERSDCGYVIASGALRLDRAAGGERTVGPATLVGELALVADVARPATATAAEPTECLRIARDQFARLFDEYPDLARNLHARLAARVQANVAELKSIEALLRR</sequence>
<dbReference type="AlphaFoldDB" id="A0A2W5ML08"/>